<dbReference type="GO" id="GO:0005737">
    <property type="term" value="C:cytoplasm"/>
    <property type="evidence" value="ECO:0007669"/>
    <property type="project" value="UniProtKB-SubCell"/>
</dbReference>
<keyword evidence="6" id="KW-0963">Cytoplasm</keyword>
<dbReference type="eggNOG" id="COG1043">
    <property type="taxonomic scope" value="Bacteria"/>
</dbReference>
<comment type="subunit">
    <text evidence="6">Homotrimer.</text>
</comment>
<dbReference type="SUPFAM" id="SSF51161">
    <property type="entry name" value="Trimeric LpxA-like enzymes"/>
    <property type="match status" value="1"/>
</dbReference>
<dbReference type="CDD" id="cd03351">
    <property type="entry name" value="LbH_UDP-GlcNAc_AT"/>
    <property type="match status" value="1"/>
</dbReference>
<dbReference type="EC" id="2.3.1.129" evidence="6"/>
<accession>A0A0H4WP39</accession>
<dbReference type="UniPathway" id="UPA00359">
    <property type="reaction ID" value="UER00477"/>
</dbReference>
<evidence type="ECO:0000256" key="5">
    <source>
        <dbReference type="ARBA" id="ARBA00023315"/>
    </source>
</evidence>
<keyword evidence="2 6" id="KW-0441">Lipid A biosynthesis</keyword>
<dbReference type="RefSeq" id="WP_002639943.1">
    <property type="nucleotide sequence ID" value="NZ_CP012109.1"/>
</dbReference>
<keyword evidence="9" id="KW-1185">Reference proteome</keyword>
<comment type="similarity">
    <text evidence="6">Belongs to the transferase hexapeptide repeat family. LpxA subfamily.</text>
</comment>
<dbReference type="Pfam" id="PF13720">
    <property type="entry name" value="Acetyltransf_11"/>
    <property type="match status" value="1"/>
</dbReference>
<evidence type="ECO:0000256" key="2">
    <source>
        <dbReference type="ARBA" id="ARBA00022556"/>
    </source>
</evidence>
<reference evidence="8 9" key="1">
    <citation type="journal article" date="2016" name="PLoS ONE">
        <title>Complete Genome Sequence and Comparative Genomics of a Novel Myxobacterium Myxococcus hansupus.</title>
        <authorList>
            <person name="Sharma G."/>
            <person name="Narwani T."/>
            <person name="Subramanian S."/>
        </authorList>
    </citation>
    <scope>NUCLEOTIDE SEQUENCE [LARGE SCALE GENOMIC DNA]</scope>
    <source>
        <strain evidence="9">mixupus</strain>
    </source>
</reference>
<dbReference type="PATRIC" id="fig|1297742.4.peg.2192"/>
<keyword evidence="3 6" id="KW-0808">Transferase</keyword>
<dbReference type="NCBIfam" id="NF003657">
    <property type="entry name" value="PRK05289.1"/>
    <property type="match status" value="1"/>
</dbReference>
<name>A0A0H4WP39_9BACT</name>
<comment type="function">
    <text evidence="6">Involved in the biosynthesis of lipid A, a phosphorylated glycolipid that anchors the lipopolysaccharide to the outer membrane of the cell.</text>
</comment>
<dbReference type="PANTHER" id="PTHR43480">
    <property type="entry name" value="ACYL-[ACYL-CARRIER-PROTEIN]--UDP-N-ACETYLGLUCOSAMINE O-ACYLTRANSFERASE"/>
    <property type="match status" value="1"/>
</dbReference>
<gene>
    <name evidence="6" type="primary">lpxA</name>
    <name evidence="8" type="ORF">A176_002168</name>
</gene>
<dbReference type="Gene3D" id="1.20.1180.10">
    <property type="entry name" value="Udp N-acetylglucosamine O-acyltransferase, C-terminal domain"/>
    <property type="match status" value="1"/>
</dbReference>
<dbReference type="InterPro" id="IPR011004">
    <property type="entry name" value="Trimer_LpxA-like_sf"/>
</dbReference>
<comment type="subcellular location">
    <subcellularLocation>
        <location evidence="6">Cytoplasm</location>
    </subcellularLocation>
</comment>
<keyword evidence="5 6" id="KW-0012">Acyltransferase</keyword>
<dbReference type="KEGG" id="mym:A176_002168"/>
<dbReference type="InterPro" id="IPR029098">
    <property type="entry name" value="Acetyltransf_C"/>
</dbReference>
<evidence type="ECO:0000256" key="3">
    <source>
        <dbReference type="ARBA" id="ARBA00022679"/>
    </source>
</evidence>
<comment type="catalytic activity">
    <reaction evidence="6">
        <text>a (3R)-hydroxyacyl-[ACP] + UDP-N-acetyl-alpha-D-glucosamine = a UDP-3-O-[(3R)-3-hydroxyacyl]-N-acetyl-alpha-D-glucosamine + holo-[ACP]</text>
        <dbReference type="Rhea" id="RHEA:67812"/>
        <dbReference type="Rhea" id="RHEA-COMP:9685"/>
        <dbReference type="Rhea" id="RHEA-COMP:9945"/>
        <dbReference type="ChEBI" id="CHEBI:57705"/>
        <dbReference type="ChEBI" id="CHEBI:64479"/>
        <dbReference type="ChEBI" id="CHEBI:78827"/>
        <dbReference type="ChEBI" id="CHEBI:173225"/>
        <dbReference type="EC" id="2.3.1.129"/>
    </reaction>
</comment>
<dbReference type="PANTHER" id="PTHR43480:SF1">
    <property type="entry name" value="ACYL-[ACYL-CARRIER-PROTEIN]--UDP-N-ACETYLGLUCOSAMINE O-ACYLTRANSFERASE, MITOCHONDRIAL-RELATED"/>
    <property type="match status" value="1"/>
</dbReference>
<evidence type="ECO:0000313" key="8">
    <source>
        <dbReference type="EMBL" id="AKQ65256.1"/>
    </source>
</evidence>
<feature type="domain" description="UDP N-acetylglucosamine O-acyltransferase C-terminal" evidence="7">
    <location>
        <begin position="176"/>
        <end position="256"/>
    </location>
</feature>
<dbReference type="Gene3D" id="2.160.10.10">
    <property type="entry name" value="Hexapeptide repeat proteins"/>
    <property type="match status" value="1"/>
</dbReference>
<dbReference type="AlphaFoldDB" id="A0A0H4WP39"/>
<dbReference type="PIRSF" id="PIRSF000456">
    <property type="entry name" value="UDP-GlcNAc_acltr"/>
    <property type="match status" value="1"/>
</dbReference>
<evidence type="ECO:0000259" key="7">
    <source>
        <dbReference type="Pfam" id="PF13720"/>
    </source>
</evidence>
<dbReference type="InterPro" id="IPR010137">
    <property type="entry name" value="Lipid_A_LpxA"/>
</dbReference>
<evidence type="ECO:0000256" key="4">
    <source>
        <dbReference type="ARBA" id="ARBA00023098"/>
    </source>
</evidence>
<dbReference type="GO" id="GO:0016020">
    <property type="term" value="C:membrane"/>
    <property type="evidence" value="ECO:0007669"/>
    <property type="project" value="GOC"/>
</dbReference>
<comment type="pathway">
    <text evidence="6">Glycolipid biosynthesis; lipid IV(A) biosynthesis; lipid IV(A) from (3R)-3-hydroxytetradecanoyl-[acyl-carrier-protein] and UDP-N-acetyl-alpha-D-glucosamine: step 1/6.</text>
</comment>
<proteinExistence type="inferred from homology"/>
<dbReference type="GO" id="GO:0008780">
    <property type="term" value="F:acyl-[acyl-carrier-protein]-UDP-N-acetylglucosamine O-acyltransferase activity"/>
    <property type="evidence" value="ECO:0007669"/>
    <property type="project" value="UniProtKB-UniRule"/>
</dbReference>
<evidence type="ECO:0000256" key="1">
    <source>
        <dbReference type="ARBA" id="ARBA00022516"/>
    </source>
</evidence>
<dbReference type="InterPro" id="IPR037157">
    <property type="entry name" value="Acetyltransf_C_sf"/>
</dbReference>
<dbReference type="STRING" id="1297742.A176_002168"/>
<dbReference type="NCBIfam" id="TIGR01852">
    <property type="entry name" value="lipid_A_lpxA"/>
    <property type="match status" value="1"/>
</dbReference>
<protein>
    <recommendedName>
        <fullName evidence="6">Acyl-[acyl-carrier-protein]--UDP-N-acetylglucosamine O-acyltransferase</fullName>
        <shortName evidence="6">UDP-N-acetylglucosamine acyltransferase</shortName>
        <ecNumber evidence="6">2.3.1.129</ecNumber>
    </recommendedName>
</protein>
<evidence type="ECO:0000313" key="9">
    <source>
        <dbReference type="Proteomes" id="UP000009026"/>
    </source>
</evidence>
<evidence type="ECO:0000256" key="6">
    <source>
        <dbReference type="HAMAP-Rule" id="MF_00387"/>
    </source>
</evidence>
<keyword evidence="1 6" id="KW-0444">Lipid biosynthesis</keyword>
<sequence>MAQVHPTAVVHSGARLHETVEVGPYSVIGPQVTLGAGTRVGPHVVIEGRTTLGERNRIFQFASVGADPQDLKYAGEDTELVLGDDNQIREFVSLHKGTAGGGGATRVGSGNLFMANCHVAHDCVVANGCRIGNGSALAGHVTMEDHVIISGLAAVHQFTRLGKHAFISGGAMVTMDIPPYATAQGDRAELVGLNTVGLERNGFSKEQIERVKEAHRILFRSKLTLQEAMVRLRAELAGHSEVDHLIQFIQQSKRGLTR</sequence>
<keyword evidence="6" id="KW-0677">Repeat</keyword>
<dbReference type="Pfam" id="PF00132">
    <property type="entry name" value="Hexapep"/>
    <property type="match status" value="2"/>
</dbReference>
<dbReference type="OrthoDB" id="9807278at2"/>
<organism evidence="8 9">
    <name type="scientific">Pseudomyxococcus hansupus</name>
    <dbReference type="NCBI Taxonomy" id="1297742"/>
    <lineage>
        <taxon>Bacteria</taxon>
        <taxon>Pseudomonadati</taxon>
        <taxon>Myxococcota</taxon>
        <taxon>Myxococcia</taxon>
        <taxon>Myxococcales</taxon>
        <taxon>Cystobacterineae</taxon>
        <taxon>Myxococcaceae</taxon>
        <taxon>Pseudomyxococcus</taxon>
    </lineage>
</organism>
<keyword evidence="4 6" id="KW-0443">Lipid metabolism</keyword>
<dbReference type="Proteomes" id="UP000009026">
    <property type="component" value="Chromosome"/>
</dbReference>
<dbReference type="GO" id="GO:0009245">
    <property type="term" value="P:lipid A biosynthetic process"/>
    <property type="evidence" value="ECO:0007669"/>
    <property type="project" value="UniProtKB-UniRule"/>
</dbReference>
<dbReference type="EMBL" id="CP012109">
    <property type="protein sequence ID" value="AKQ65256.1"/>
    <property type="molecule type" value="Genomic_DNA"/>
</dbReference>
<dbReference type="InterPro" id="IPR001451">
    <property type="entry name" value="Hexapep"/>
</dbReference>
<dbReference type="HAMAP" id="MF_00387">
    <property type="entry name" value="LpxA"/>
    <property type="match status" value="1"/>
</dbReference>